<dbReference type="AlphaFoldDB" id="A0A239WUZ0"/>
<feature type="region of interest" description="Disordered" evidence="1">
    <location>
        <begin position="1"/>
        <end position="26"/>
    </location>
</feature>
<protein>
    <submittedName>
        <fullName evidence="2">Uncharacterized protein</fullName>
    </submittedName>
</protein>
<evidence type="ECO:0000256" key="1">
    <source>
        <dbReference type="SAM" id="MobiDB-lite"/>
    </source>
</evidence>
<reference evidence="2 3" key="1">
    <citation type="submission" date="2017-06" db="EMBL/GenBank/DDBJ databases">
        <authorList>
            <consortium name="Pathogen Informatics"/>
        </authorList>
    </citation>
    <scope>NUCLEOTIDE SEQUENCE [LARGE SCALE GENOMIC DNA]</scope>
    <source>
        <strain evidence="2 3">NCTC11865</strain>
    </source>
</reference>
<dbReference type="RefSeq" id="WP_157738764.1">
    <property type="nucleotide sequence ID" value="NZ_LT906441.1"/>
</dbReference>
<evidence type="ECO:0000313" key="2">
    <source>
        <dbReference type="EMBL" id="SNV37950.1"/>
    </source>
</evidence>
<organism evidence="2 3">
    <name type="scientific">Cutibacterium granulosum</name>
    <dbReference type="NCBI Taxonomy" id="33011"/>
    <lineage>
        <taxon>Bacteria</taxon>
        <taxon>Bacillati</taxon>
        <taxon>Actinomycetota</taxon>
        <taxon>Actinomycetes</taxon>
        <taxon>Propionibacteriales</taxon>
        <taxon>Propionibacteriaceae</taxon>
        <taxon>Cutibacterium</taxon>
    </lineage>
</organism>
<sequence length="151" mass="16158">MTTTPDKKKAAPEAAGAAENQREETAVSLTINSPRTDDVALLAHCDVENATLAEIVEFLADSDDGVLVYSLPPKGDLIRLIKSHASDNPVSEDHSNQWGMETVESRQCLLNLEYLSRRGSGVGQLAADANTIAHGDSHRCVTARTSTGEVE</sequence>
<feature type="compositionally biased region" description="Basic and acidic residues" evidence="1">
    <location>
        <begin position="1"/>
        <end position="11"/>
    </location>
</feature>
<gene>
    <name evidence="2" type="ORF">SAMEA4412665_01611</name>
</gene>
<proteinExistence type="predicted"/>
<accession>A0A239WUZ0</accession>
<dbReference type="KEGG" id="cgrn:4412665_01611"/>
<dbReference type="EMBL" id="LT906441">
    <property type="protein sequence ID" value="SNV37950.1"/>
    <property type="molecule type" value="Genomic_DNA"/>
</dbReference>
<evidence type="ECO:0000313" key="3">
    <source>
        <dbReference type="Proteomes" id="UP000215332"/>
    </source>
</evidence>
<name>A0A239WUZ0_9ACTN</name>
<dbReference type="Proteomes" id="UP000215332">
    <property type="component" value="Chromosome 1"/>
</dbReference>